<evidence type="ECO:0000313" key="1">
    <source>
        <dbReference type="EMBL" id="KGX84035.1"/>
    </source>
</evidence>
<dbReference type="Pfam" id="PF14165">
    <property type="entry name" value="YtzH"/>
    <property type="match status" value="1"/>
</dbReference>
<gene>
    <name evidence="1" type="ORF">N783_19370</name>
</gene>
<dbReference type="InterPro" id="IPR025547">
    <property type="entry name" value="YtzH"/>
</dbReference>
<dbReference type="eggNOG" id="ENOG5032YZY">
    <property type="taxonomic scope" value="Bacteria"/>
</dbReference>
<proteinExistence type="predicted"/>
<dbReference type="EMBL" id="AVPF01000069">
    <property type="protein sequence ID" value="KGX84035.1"/>
    <property type="molecule type" value="Genomic_DNA"/>
</dbReference>
<protein>
    <recommendedName>
        <fullName evidence="3">YtzH-like protein</fullName>
    </recommendedName>
</protein>
<dbReference type="Proteomes" id="UP000030403">
    <property type="component" value="Unassembled WGS sequence"/>
</dbReference>
<reference evidence="1 2" key="1">
    <citation type="submission" date="2013-08" db="EMBL/GenBank/DDBJ databases">
        <authorList>
            <person name="Huang J."/>
            <person name="Wang G."/>
        </authorList>
    </citation>
    <scope>NUCLEOTIDE SEQUENCE [LARGE SCALE GENOMIC DNA]</scope>
    <source>
        <strain evidence="1 2">BH030004</strain>
    </source>
</reference>
<keyword evidence="2" id="KW-1185">Reference proteome</keyword>
<evidence type="ECO:0008006" key="3">
    <source>
        <dbReference type="Google" id="ProtNLM"/>
    </source>
</evidence>
<organism evidence="1 2">
    <name type="scientific">Pontibacillus marinus BH030004 = DSM 16465</name>
    <dbReference type="NCBI Taxonomy" id="1385511"/>
    <lineage>
        <taxon>Bacteria</taxon>
        <taxon>Bacillati</taxon>
        <taxon>Bacillota</taxon>
        <taxon>Bacilli</taxon>
        <taxon>Bacillales</taxon>
        <taxon>Bacillaceae</taxon>
        <taxon>Pontibacillus</taxon>
    </lineage>
</organism>
<comment type="caution">
    <text evidence="1">The sequence shown here is derived from an EMBL/GenBank/DDBJ whole genome shotgun (WGS) entry which is preliminary data.</text>
</comment>
<dbReference type="STRING" id="1385511.GCA_000425225_00576"/>
<dbReference type="RefSeq" id="WP_027448033.1">
    <property type="nucleotide sequence ID" value="NZ_AVPF01000069.1"/>
</dbReference>
<dbReference type="AlphaFoldDB" id="A0A0A5FZ03"/>
<evidence type="ECO:0000313" key="2">
    <source>
        <dbReference type="Proteomes" id="UP000030403"/>
    </source>
</evidence>
<name>A0A0A5FZ03_9BACI</name>
<dbReference type="OrthoDB" id="2968867at2"/>
<accession>A0A0A5FZ03</accession>
<sequence>MPLTTKDQMNVLYDLLTEHAEECCGSVSEYQQIQRLARSLLSKKAINNDDFLQVLPQIYDYGRDGEVSNNDSNYVTSNQDQLNEWINSIQNSNY</sequence>